<keyword evidence="1" id="KW-0521">NADP</keyword>
<gene>
    <name evidence="2" type="ORF">BS50DRAFT_540988</name>
</gene>
<dbReference type="Pfam" id="PF00106">
    <property type="entry name" value="adh_short"/>
    <property type="match status" value="1"/>
</dbReference>
<dbReference type="InterPro" id="IPR036291">
    <property type="entry name" value="NAD(P)-bd_dom_sf"/>
</dbReference>
<name>A0A2T2PBW4_CORCC</name>
<dbReference type="Gene3D" id="3.40.50.720">
    <property type="entry name" value="NAD(P)-binding Rossmann-like Domain"/>
    <property type="match status" value="1"/>
</dbReference>
<dbReference type="Proteomes" id="UP000240883">
    <property type="component" value="Unassembled WGS sequence"/>
</dbReference>
<dbReference type="InterPro" id="IPR052184">
    <property type="entry name" value="SDR_enzymes"/>
</dbReference>
<protein>
    <submittedName>
        <fullName evidence="2">NAD(P)-binding protein</fullName>
    </submittedName>
</protein>
<evidence type="ECO:0000313" key="3">
    <source>
        <dbReference type="Proteomes" id="UP000240883"/>
    </source>
</evidence>
<dbReference type="AlphaFoldDB" id="A0A2T2PBW4"/>
<dbReference type="InterPro" id="IPR020904">
    <property type="entry name" value="Sc_DH/Rdtase_CS"/>
</dbReference>
<organism evidence="2 3">
    <name type="scientific">Corynespora cassiicola Philippines</name>
    <dbReference type="NCBI Taxonomy" id="1448308"/>
    <lineage>
        <taxon>Eukaryota</taxon>
        <taxon>Fungi</taxon>
        <taxon>Dikarya</taxon>
        <taxon>Ascomycota</taxon>
        <taxon>Pezizomycotina</taxon>
        <taxon>Dothideomycetes</taxon>
        <taxon>Pleosporomycetidae</taxon>
        <taxon>Pleosporales</taxon>
        <taxon>Corynesporascaceae</taxon>
        <taxon>Corynespora</taxon>
    </lineage>
</organism>
<dbReference type="PANTHER" id="PTHR45458">
    <property type="entry name" value="SHORT-CHAIN DEHYDROGENASE/REDUCTASE SDR"/>
    <property type="match status" value="1"/>
</dbReference>
<reference evidence="2 3" key="1">
    <citation type="journal article" date="2018" name="Front. Microbiol.">
        <title>Genome-Wide Analysis of Corynespora cassiicola Leaf Fall Disease Putative Effectors.</title>
        <authorList>
            <person name="Lopez D."/>
            <person name="Ribeiro S."/>
            <person name="Label P."/>
            <person name="Fumanal B."/>
            <person name="Venisse J.S."/>
            <person name="Kohler A."/>
            <person name="de Oliveira R.R."/>
            <person name="Labutti K."/>
            <person name="Lipzen A."/>
            <person name="Lail K."/>
            <person name="Bauer D."/>
            <person name="Ohm R.A."/>
            <person name="Barry K.W."/>
            <person name="Spatafora J."/>
            <person name="Grigoriev I.V."/>
            <person name="Martin F.M."/>
            <person name="Pujade-Renaud V."/>
        </authorList>
    </citation>
    <scope>NUCLEOTIDE SEQUENCE [LARGE SCALE GENOMIC DNA]</scope>
    <source>
        <strain evidence="2 3">Philippines</strain>
    </source>
</reference>
<dbReference type="STRING" id="1448308.A0A2T2PBW4"/>
<dbReference type="EMBL" id="KZ678128">
    <property type="protein sequence ID" value="PSN75152.1"/>
    <property type="molecule type" value="Genomic_DNA"/>
</dbReference>
<dbReference type="PRINTS" id="PR00081">
    <property type="entry name" value="GDHRDH"/>
</dbReference>
<dbReference type="OrthoDB" id="5296at2759"/>
<keyword evidence="3" id="KW-1185">Reference proteome</keyword>
<dbReference type="SUPFAM" id="SSF51735">
    <property type="entry name" value="NAD(P)-binding Rossmann-fold domains"/>
    <property type="match status" value="1"/>
</dbReference>
<dbReference type="GO" id="GO:0016616">
    <property type="term" value="F:oxidoreductase activity, acting on the CH-OH group of donors, NAD or NADP as acceptor"/>
    <property type="evidence" value="ECO:0007669"/>
    <property type="project" value="TreeGrafter"/>
</dbReference>
<sequence length="242" mass="25783">MPIYFLTGASRGIGLELARELSKTKDNTVITAVRSVSDGLKFLQNQNDNIKIATCDISSLSSISSLATSVGDVLPSGSKITHLINNAAIVAGPEKNCLSVLNDALNETINVNVLGPAKIVDVLVPFLAPNATILNISSGIGSLELVSNKKPAAKFAAYSISKAALNMMAVHQAQEYQGRFRVLLMDPGWARTKLGGENAELEPLESARGVLSTLKKIEVDTQADIDAGVVRFYNFLGETVPW</sequence>
<evidence type="ECO:0000256" key="1">
    <source>
        <dbReference type="ARBA" id="ARBA00022857"/>
    </source>
</evidence>
<dbReference type="InterPro" id="IPR002347">
    <property type="entry name" value="SDR_fam"/>
</dbReference>
<proteinExistence type="predicted"/>
<dbReference type="PROSITE" id="PS00061">
    <property type="entry name" value="ADH_SHORT"/>
    <property type="match status" value="1"/>
</dbReference>
<evidence type="ECO:0000313" key="2">
    <source>
        <dbReference type="EMBL" id="PSN75152.1"/>
    </source>
</evidence>
<accession>A0A2T2PBW4</accession>
<dbReference type="PANTHER" id="PTHR45458:SF1">
    <property type="entry name" value="SHORT CHAIN DEHYDROGENASE"/>
    <property type="match status" value="1"/>
</dbReference>